<dbReference type="AlphaFoldDB" id="A0ABD5KWW4"/>
<evidence type="ECO:0000259" key="2">
    <source>
        <dbReference type="Pfam" id="PF26273"/>
    </source>
</evidence>
<gene>
    <name evidence="3" type="ORF">ABDD91_17055</name>
</gene>
<proteinExistence type="predicted"/>
<dbReference type="InterPro" id="IPR058598">
    <property type="entry name" value="Gly_zipper-like_dom"/>
</dbReference>
<evidence type="ECO:0000256" key="1">
    <source>
        <dbReference type="SAM" id="Phobius"/>
    </source>
</evidence>
<keyword evidence="1" id="KW-0812">Transmembrane</keyword>
<keyword evidence="1" id="KW-1133">Transmembrane helix</keyword>
<protein>
    <recommendedName>
        <fullName evidence="2">Glycine zipper-like domain-containing protein</fullName>
    </recommendedName>
</protein>
<evidence type="ECO:0000313" key="3">
    <source>
        <dbReference type="EMBL" id="MEN3154560.1"/>
    </source>
</evidence>
<accession>A0ABD5KWW4</accession>
<reference evidence="3 4" key="2">
    <citation type="submission" date="2024-05" db="EMBL/GenBank/DDBJ databases">
        <authorList>
            <person name="Zheng X."/>
        </authorList>
    </citation>
    <scope>NUCLEOTIDE SEQUENCE [LARGE SCALE GENOMIC DNA]</scope>
    <source>
        <strain evidence="3 4">C4-10</strain>
    </source>
</reference>
<keyword evidence="1" id="KW-0472">Membrane</keyword>
<name>A0ABD5KWW4_PRIAR</name>
<dbReference type="Pfam" id="PF26273">
    <property type="entry name" value="Gly_zipper"/>
    <property type="match status" value="1"/>
</dbReference>
<dbReference type="RefSeq" id="WP_345935087.1">
    <property type="nucleotide sequence ID" value="NZ_JBDIVD010000001.1"/>
</dbReference>
<reference evidence="3 4" key="1">
    <citation type="submission" date="2024-05" db="EMBL/GenBank/DDBJ databases">
        <title>The mechanism of isolation and screening of efficient mineral weathering bacteria priestia aryabhattai c4-10 with weathered biotite.</title>
        <authorList>
            <person name="Yang S."/>
        </authorList>
    </citation>
    <scope>NUCLEOTIDE SEQUENCE [LARGE SCALE GENOMIC DNA]</scope>
    <source>
        <strain evidence="3 4">C4-10</strain>
    </source>
</reference>
<sequence length="57" mass="6037">MSEEKKKTDYLGVGLGLGVAMRASLGMLMDNIGFGIAIGTSLGVVFGTTMNQRNKKE</sequence>
<organism evidence="3 4">
    <name type="scientific">Priestia aryabhattai</name>
    <name type="common">Bacillus aryabhattai</name>
    <dbReference type="NCBI Taxonomy" id="412384"/>
    <lineage>
        <taxon>Bacteria</taxon>
        <taxon>Bacillati</taxon>
        <taxon>Bacillota</taxon>
        <taxon>Bacilli</taxon>
        <taxon>Bacillales</taxon>
        <taxon>Bacillaceae</taxon>
        <taxon>Priestia</taxon>
    </lineage>
</organism>
<feature type="domain" description="Glycine zipper-like" evidence="2">
    <location>
        <begin position="6"/>
        <end position="53"/>
    </location>
</feature>
<dbReference type="EMBL" id="JBDIVD010000001">
    <property type="protein sequence ID" value="MEN3154560.1"/>
    <property type="molecule type" value="Genomic_DNA"/>
</dbReference>
<comment type="caution">
    <text evidence="3">The sequence shown here is derived from an EMBL/GenBank/DDBJ whole genome shotgun (WGS) entry which is preliminary data.</text>
</comment>
<dbReference type="Proteomes" id="UP001418804">
    <property type="component" value="Unassembled WGS sequence"/>
</dbReference>
<feature type="transmembrane region" description="Helical" evidence="1">
    <location>
        <begin position="32"/>
        <end position="50"/>
    </location>
</feature>
<evidence type="ECO:0000313" key="4">
    <source>
        <dbReference type="Proteomes" id="UP001418804"/>
    </source>
</evidence>